<evidence type="ECO:0000313" key="6">
    <source>
        <dbReference type="Proteomes" id="UP000284277"/>
    </source>
</evidence>
<name>A0A419TCC5_9FIRM</name>
<dbReference type="InterPro" id="IPR000524">
    <property type="entry name" value="Tscrpt_reg_HTH_GntR"/>
</dbReference>
<proteinExistence type="predicted"/>
<sequence length="248" mass="28962">MSLLPLQKISPRKASEDARQYAYRVLRYFILNLHLPPGRKMNEIEFADALGISRTPVNDTFNKLSRKNLVDIIPQKGAFVSKIDTRRIEQTLWIHGQLGSSMIKNIFIRNVKRPQFDILYLILEEMEDHLSHGDLTQSARLITDYYKHLYELGGKMDYIWESVQIAGMDLQRFLYLSTEEIGTTRNYMLDLTSLTDAMAQRDTDLACTIYHHHLSRIFLLLPALMEVNPHYFTDQRNKESDEIPDNII</sequence>
<protein>
    <submittedName>
        <fullName evidence="5">GntR family transcriptional regulator</fullName>
    </submittedName>
</protein>
<dbReference type="SMART" id="SM00345">
    <property type="entry name" value="HTH_GNTR"/>
    <property type="match status" value="1"/>
</dbReference>
<feature type="domain" description="HTH gntR-type" evidence="4">
    <location>
        <begin position="16"/>
        <end position="83"/>
    </location>
</feature>
<dbReference type="Gene3D" id="1.20.120.530">
    <property type="entry name" value="GntR ligand-binding domain-like"/>
    <property type="match status" value="1"/>
</dbReference>
<evidence type="ECO:0000259" key="4">
    <source>
        <dbReference type="PROSITE" id="PS50949"/>
    </source>
</evidence>
<dbReference type="InterPro" id="IPR008920">
    <property type="entry name" value="TF_FadR/GntR_C"/>
</dbReference>
<dbReference type="Gene3D" id="1.10.10.10">
    <property type="entry name" value="Winged helix-like DNA-binding domain superfamily/Winged helix DNA-binding domain"/>
    <property type="match status" value="1"/>
</dbReference>
<evidence type="ECO:0000256" key="2">
    <source>
        <dbReference type="ARBA" id="ARBA00023125"/>
    </source>
</evidence>
<dbReference type="PANTHER" id="PTHR43537">
    <property type="entry name" value="TRANSCRIPTIONAL REGULATOR, GNTR FAMILY"/>
    <property type="match status" value="1"/>
</dbReference>
<dbReference type="PANTHER" id="PTHR43537:SF5">
    <property type="entry name" value="UXU OPERON TRANSCRIPTIONAL REGULATOR"/>
    <property type="match status" value="1"/>
</dbReference>
<evidence type="ECO:0000256" key="3">
    <source>
        <dbReference type="ARBA" id="ARBA00023163"/>
    </source>
</evidence>
<dbReference type="Proteomes" id="UP000284277">
    <property type="component" value="Unassembled WGS sequence"/>
</dbReference>
<dbReference type="Pfam" id="PF07729">
    <property type="entry name" value="FCD"/>
    <property type="match status" value="1"/>
</dbReference>
<evidence type="ECO:0000313" key="5">
    <source>
        <dbReference type="EMBL" id="RKD35131.1"/>
    </source>
</evidence>
<keyword evidence="6" id="KW-1185">Reference proteome</keyword>
<dbReference type="OrthoDB" id="389878at2"/>
<dbReference type="SUPFAM" id="SSF46785">
    <property type="entry name" value="Winged helix' DNA-binding domain"/>
    <property type="match status" value="1"/>
</dbReference>
<dbReference type="GO" id="GO:0003700">
    <property type="term" value="F:DNA-binding transcription factor activity"/>
    <property type="evidence" value="ECO:0007669"/>
    <property type="project" value="InterPro"/>
</dbReference>
<keyword evidence="2" id="KW-0238">DNA-binding</keyword>
<dbReference type="PROSITE" id="PS50949">
    <property type="entry name" value="HTH_GNTR"/>
    <property type="match status" value="1"/>
</dbReference>
<comment type="caution">
    <text evidence="5">The sequence shown here is derived from an EMBL/GenBank/DDBJ whole genome shotgun (WGS) entry which is preliminary data.</text>
</comment>
<keyword evidence="3" id="KW-0804">Transcription</keyword>
<evidence type="ECO:0000256" key="1">
    <source>
        <dbReference type="ARBA" id="ARBA00023015"/>
    </source>
</evidence>
<reference evidence="5 6" key="1">
    <citation type="submission" date="2016-08" db="EMBL/GenBank/DDBJ databases">
        <title>A new outlook on sporulation: Clostridium algidixylanolyticum.</title>
        <authorList>
            <person name="Poppleton D.I."/>
            <person name="Gribaldo S."/>
        </authorList>
    </citation>
    <scope>NUCLEOTIDE SEQUENCE [LARGE SCALE GENOMIC DNA]</scope>
    <source>
        <strain evidence="5 6">SPL73</strain>
    </source>
</reference>
<organism evidence="5 6">
    <name type="scientific">Lacrimispora algidixylanolytica</name>
    <dbReference type="NCBI Taxonomy" id="94868"/>
    <lineage>
        <taxon>Bacteria</taxon>
        <taxon>Bacillati</taxon>
        <taxon>Bacillota</taxon>
        <taxon>Clostridia</taxon>
        <taxon>Lachnospirales</taxon>
        <taxon>Lachnospiraceae</taxon>
        <taxon>Lacrimispora</taxon>
    </lineage>
</organism>
<dbReference type="InterPro" id="IPR036388">
    <property type="entry name" value="WH-like_DNA-bd_sf"/>
</dbReference>
<dbReference type="RefSeq" id="WP_120195072.1">
    <property type="nucleotide sequence ID" value="NZ_MCIA01000001.1"/>
</dbReference>
<gene>
    <name evidence="5" type="ORF">BET01_01950</name>
</gene>
<dbReference type="GO" id="GO:0003677">
    <property type="term" value="F:DNA binding"/>
    <property type="evidence" value="ECO:0007669"/>
    <property type="project" value="UniProtKB-KW"/>
</dbReference>
<dbReference type="SUPFAM" id="SSF48008">
    <property type="entry name" value="GntR ligand-binding domain-like"/>
    <property type="match status" value="1"/>
</dbReference>
<dbReference type="InterPro" id="IPR011711">
    <property type="entry name" value="GntR_C"/>
</dbReference>
<accession>A0A419TCC5</accession>
<dbReference type="EMBL" id="MCIA01000001">
    <property type="protein sequence ID" value="RKD35131.1"/>
    <property type="molecule type" value="Genomic_DNA"/>
</dbReference>
<keyword evidence="1" id="KW-0805">Transcription regulation</keyword>
<dbReference type="InterPro" id="IPR036390">
    <property type="entry name" value="WH_DNA-bd_sf"/>
</dbReference>
<dbReference type="Pfam" id="PF00392">
    <property type="entry name" value="GntR"/>
    <property type="match status" value="1"/>
</dbReference>
<dbReference type="AlphaFoldDB" id="A0A419TCC5"/>